<dbReference type="InterPro" id="IPR009081">
    <property type="entry name" value="PP-bd_ACP"/>
</dbReference>
<dbReference type="PANTHER" id="PTHR45527:SF1">
    <property type="entry name" value="FATTY ACID SYNTHASE"/>
    <property type="match status" value="1"/>
</dbReference>
<dbReference type="InterPro" id="IPR006162">
    <property type="entry name" value="Ppantetheine_attach_site"/>
</dbReference>
<keyword evidence="1" id="KW-0596">Phosphopantetheine</keyword>
<evidence type="ECO:0000256" key="1">
    <source>
        <dbReference type="ARBA" id="ARBA00022450"/>
    </source>
</evidence>
<dbReference type="EMBL" id="JARXVH010000029">
    <property type="protein sequence ID" value="MDH6222091.1"/>
    <property type="molecule type" value="Genomic_DNA"/>
</dbReference>
<name>A0ABT6M0K2_9ACTN</name>
<dbReference type="PROSITE" id="PS00012">
    <property type="entry name" value="PHOSPHOPANTETHEINE"/>
    <property type="match status" value="1"/>
</dbReference>
<dbReference type="SUPFAM" id="SSF47336">
    <property type="entry name" value="ACP-like"/>
    <property type="match status" value="1"/>
</dbReference>
<evidence type="ECO:0000313" key="4">
    <source>
        <dbReference type="EMBL" id="MDH6222091.1"/>
    </source>
</evidence>
<dbReference type="InterPro" id="IPR036736">
    <property type="entry name" value="ACP-like_sf"/>
</dbReference>
<comment type="caution">
    <text evidence="4">The sequence shown here is derived from an EMBL/GenBank/DDBJ whole genome shotgun (WGS) entry which is preliminary data.</text>
</comment>
<keyword evidence="5" id="KW-1185">Reference proteome</keyword>
<dbReference type="Gene3D" id="1.10.1200.10">
    <property type="entry name" value="ACP-like"/>
    <property type="match status" value="1"/>
</dbReference>
<evidence type="ECO:0000256" key="2">
    <source>
        <dbReference type="ARBA" id="ARBA00022553"/>
    </source>
</evidence>
<organism evidence="4 5">
    <name type="scientific">Streptomyces pseudovenezuelae</name>
    <dbReference type="NCBI Taxonomy" id="67350"/>
    <lineage>
        <taxon>Bacteria</taxon>
        <taxon>Bacillati</taxon>
        <taxon>Actinomycetota</taxon>
        <taxon>Actinomycetes</taxon>
        <taxon>Kitasatosporales</taxon>
        <taxon>Streptomycetaceae</taxon>
        <taxon>Streptomyces</taxon>
        <taxon>Streptomyces aurantiacus group</taxon>
    </lineage>
</organism>
<dbReference type="Proteomes" id="UP001160499">
    <property type="component" value="Unassembled WGS sequence"/>
</dbReference>
<dbReference type="RefSeq" id="WP_280882750.1">
    <property type="nucleotide sequence ID" value="NZ_JARXVH010000029.1"/>
</dbReference>
<dbReference type="SMART" id="SM00823">
    <property type="entry name" value="PKS_PP"/>
    <property type="match status" value="1"/>
</dbReference>
<accession>A0ABT6M0K2</accession>
<proteinExistence type="predicted"/>
<evidence type="ECO:0000313" key="5">
    <source>
        <dbReference type="Proteomes" id="UP001160499"/>
    </source>
</evidence>
<reference evidence="4 5" key="1">
    <citation type="submission" date="2023-04" db="EMBL/GenBank/DDBJ databases">
        <title>Forest soil microbial communities from Buena Vista Peninsula, Colon Province, Panama.</title>
        <authorList>
            <person name="Bouskill N."/>
        </authorList>
    </citation>
    <scope>NUCLEOTIDE SEQUENCE [LARGE SCALE GENOMIC DNA]</scope>
    <source>
        <strain evidence="4 5">GGS1</strain>
    </source>
</reference>
<protein>
    <submittedName>
        <fullName evidence="4">Acyl carrier protein</fullName>
    </submittedName>
</protein>
<dbReference type="PROSITE" id="PS50075">
    <property type="entry name" value="CARRIER"/>
    <property type="match status" value="1"/>
</dbReference>
<feature type="domain" description="Carrier" evidence="3">
    <location>
        <begin position="4"/>
        <end position="78"/>
    </location>
</feature>
<keyword evidence="2" id="KW-0597">Phosphoprotein</keyword>
<gene>
    <name evidence="4" type="ORF">M2283_009438</name>
</gene>
<dbReference type="SMART" id="SM01294">
    <property type="entry name" value="PKS_PP_betabranch"/>
    <property type="match status" value="1"/>
</dbReference>
<dbReference type="InterPro" id="IPR020806">
    <property type="entry name" value="PKS_PP-bd"/>
</dbReference>
<dbReference type="Pfam" id="PF00550">
    <property type="entry name" value="PP-binding"/>
    <property type="match status" value="1"/>
</dbReference>
<evidence type="ECO:0000259" key="3">
    <source>
        <dbReference type="PROSITE" id="PS50075"/>
    </source>
</evidence>
<dbReference type="PANTHER" id="PTHR45527">
    <property type="entry name" value="NONRIBOSOMAL PEPTIDE SYNTHETASE"/>
    <property type="match status" value="1"/>
</dbReference>
<sequence>MSTTPPNAALSHVLAAVEEVFGREVSSADSFFSLGGDSIEAVEITTALEQRLGKLLDATLVLRTPNFGELAAVLGGREPHADAAVGSGDSQGDRL</sequence>